<dbReference type="OrthoDB" id="72471at2"/>
<dbReference type="RefSeq" id="WP_092860419.1">
    <property type="nucleotide sequence ID" value="NZ_FOQH01000006.1"/>
</dbReference>
<dbReference type="AlphaFoldDB" id="A0A1I3HKP1"/>
<protein>
    <submittedName>
        <fullName evidence="1">Uncharacterized protein</fullName>
    </submittedName>
</protein>
<proteinExistence type="predicted"/>
<reference evidence="1 2" key="1">
    <citation type="submission" date="2016-10" db="EMBL/GenBank/DDBJ databases">
        <authorList>
            <person name="de Groot N.N."/>
        </authorList>
    </citation>
    <scope>NUCLEOTIDE SEQUENCE [LARGE SCALE GENOMIC DNA]</scope>
    <source>
        <strain evidence="1 2">CGMCC 1.11030</strain>
    </source>
</reference>
<keyword evidence="2" id="KW-1185">Reference proteome</keyword>
<evidence type="ECO:0000313" key="1">
    <source>
        <dbReference type="EMBL" id="SFI36241.1"/>
    </source>
</evidence>
<dbReference type="STRING" id="1114924.SAMN05216258_10648"/>
<evidence type="ECO:0000313" key="2">
    <source>
        <dbReference type="Proteomes" id="UP000199377"/>
    </source>
</evidence>
<accession>A0A1I3HKP1</accession>
<name>A0A1I3HKP1_9RHOB</name>
<dbReference type="EMBL" id="FOQH01000006">
    <property type="protein sequence ID" value="SFI36241.1"/>
    <property type="molecule type" value="Genomic_DNA"/>
</dbReference>
<organism evidence="1 2">
    <name type="scientific">Albimonas pacifica</name>
    <dbReference type="NCBI Taxonomy" id="1114924"/>
    <lineage>
        <taxon>Bacteria</taxon>
        <taxon>Pseudomonadati</taxon>
        <taxon>Pseudomonadota</taxon>
        <taxon>Alphaproteobacteria</taxon>
        <taxon>Rhodobacterales</taxon>
        <taxon>Paracoccaceae</taxon>
        <taxon>Albimonas</taxon>
    </lineage>
</organism>
<sequence>MTDRPIIFSGPMVRALLEGRKIQTRRVIKLGRHLPGYCGPKGAENDPTCWGWEDTENGDWITLEKDPGQRLGWRDLRAAYRAGDRLWVKEAHNIWNAHGLHRDDGKRWGPWGGLPTQLSPDRTRIAYFREGFDRCDPGPWRSSRFMPRWASRLTLTVTDVRVQRVQEITDADAVAEGVQGRAGADIDIDGFWWPGSPVALFRTLWDSLNAKRGLGWEANPWVAALTFEVHRSNIDQMPES</sequence>
<dbReference type="Proteomes" id="UP000199377">
    <property type="component" value="Unassembled WGS sequence"/>
</dbReference>
<gene>
    <name evidence="1" type="ORF">SAMN05216258_10648</name>
</gene>